<dbReference type="GeneID" id="9579082"/>
<accession>D4D987</accession>
<organism evidence="2 3">
    <name type="scientific">Trichophyton verrucosum (strain HKI 0517)</name>
    <dbReference type="NCBI Taxonomy" id="663202"/>
    <lineage>
        <taxon>Eukaryota</taxon>
        <taxon>Fungi</taxon>
        <taxon>Dikarya</taxon>
        <taxon>Ascomycota</taxon>
        <taxon>Pezizomycotina</taxon>
        <taxon>Eurotiomycetes</taxon>
        <taxon>Eurotiomycetidae</taxon>
        <taxon>Onygenales</taxon>
        <taxon>Arthrodermataceae</taxon>
        <taxon>Trichophyton</taxon>
    </lineage>
</organism>
<dbReference type="AlphaFoldDB" id="D4D987"/>
<dbReference type="RefSeq" id="XP_003022197.1">
    <property type="nucleotide sequence ID" value="XM_003022151.1"/>
</dbReference>
<proteinExistence type="predicted"/>
<dbReference type="Proteomes" id="UP000008383">
    <property type="component" value="Unassembled WGS sequence"/>
</dbReference>
<comment type="caution">
    <text evidence="2">The sequence shown here is derived from an EMBL/GenBank/DDBJ whole genome shotgun (WGS) entry which is preliminary data.</text>
</comment>
<evidence type="ECO:0000256" key="1">
    <source>
        <dbReference type="SAM" id="MobiDB-lite"/>
    </source>
</evidence>
<feature type="region of interest" description="Disordered" evidence="1">
    <location>
        <begin position="1"/>
        <end position="25"/>
    </location>
</feature>
<gene>
    <name evidence="2" type="ORF">TRV_03678</name>
</gene>
<protein>
    <submittedName>
        <fullName evidence="2">Uncharacterized protein</fullName>
    </submittedName>
</protein>
<dbReference type="KEGG" id="tve:TRV_03678"/>
<dbReference type="HOGENOM" id="CLU_1769437_0_0_1"/>
<name>D4D987_TRIVH</name>
<sequence>MASDLPDQNRQPKNEEAQGAHPVDQALPRRATLPPILTATPPCLPVYLYLTARVFVRLARLSLLCLAACFMRADYASPFSLSCPRKLQPTKKVNVTFSGFLQKGKTTSSNSFFTLALLSLLLFRETSSSIFFTLVRVHSPGRLLSLS</sequence>
<dbReference type="EMBL" id="ACYE01000188">
    <property type="protein sequence ID" value="EFE41579.1"/>
    <property type="molecule type" value="Genomic_DNA"/>
</dbReference>
<reference evidence="3" key="1">
    <citation type="journal article" date="2011" name="Genome Biol.">
        <title>Comparative and functional genomics provide insights into the pathogenicity of dermatophytic fungi.</title>
        <authorList>
            <person name="Burmester A."/>
            <person name="Shelest E."/>
            <person name="Gloeckner G."/>
            <person name="Heddergott C."/>
            <person name="Schindler S."/>
            <person name="Staib P."/>
            <person name="Heidel A."/>
            <person name="Felder M."/>
            <person name="Petzold A."/>
            <person name="Szafranski K."/>
            <person name="Feuermann M."/>
            <person name="Pedruzzi I."/>
            <person name="Priebe S."/>
            <person name="Groth M."/>
            <person name="Winkler R."/>
            <person name="Li W."/>
            <person name="Kniemeyer O."/>
            <person name="Schroeckh V."/>
            <person name="Hertweck C."/>
            <person name="Hube B."/>
            <person name="White T.C."/>
            <person name="Platzer M."/>
            <person name="Guthke R."/>
            <person name="Heitman J."/>
            <person name="Woestemeyer J."/>
            <person name="Zipfel P.F."/>
            <person name="Monod M."/>
            <person name="Brakhage A.A."/>
        </authorList>
    </citation>
    <scope>NUCLEOTIDE SEQUENCE [LARGE SCALE GENOMIC DNA]</scope>
    <source>
        <strain evidence="3">HKI 0517</strain>
    </source>
</reference>
<keyword evidence="3" id="KW-1185">Reference proteome</keyword>
<evidence type="ECO:0000313" key="2">
    <source>
        <dbReference type="EMBL" id="EFE41579.1"/>
    </source>
</evidence>
<evidence type="ECO:0000313" key="3">
    <source>
        <dbReference type="Proteomes" id="UP000008383"/>
    </source>
</evidence>